<evidence type="ECO:0000313" key="3">
    <source>
        <dbReference type="EMBL" id="PRW60681.1"/>
    </source>
</evidence>
<name>A0A2P6U2Z3_CHLSO</name>
<reference evidence="3 4" key="1">
    <citation type="journal article" date="2018" name="Plant J.">
        <title>Genome sequences of Chlorella sorokiniana UTEX 1602 and Micractinium conductrix SAG 241.80: implications to maltose excretion by a green alga.</title>
        <authorList>
            <person name="Arriola M.B."/>
            <person name="Velmurugan N."/>
            <person name="Zhang Y."/>
            <person name="Plunkett M.H."/>
            <person name="Hondzo H."/>
            <person name="Barney B.M."/>
        </authorList>
    </citation>
    <scope>NUCLEOTIDE SEQUENCE [LARGE SCALE GENOMIC DNA]</scope>
    <source>
        <strain evidence="4">UTEX 1602</strain>
    </source>
</reference>
<feature type="compositionally biased region" description="Polar residues" evidence="2">
    <location>
        <begin position="1"/>
        <end position="13"/>
    </location>
</feature>
<comment type="caution">
    <text evidence="3">The sequence shown here is derived from an EMBL/GenBank/DDBJ whole genome shotgun (WGS) entry which is preliminary data.</text>
</comment>
<feature type="region of interest" description="Disordered" evidence="2">
    <location>
        <begin position="1"/>
        <end position="24"/>
    </location>
</feature>
<gene>
    <name evidence="3" type="ORF">C2E21_0809</name>
</gene>
<sequence>MPETAARSQSLNARNHPDPMAKAPCRRRRAPAVLRWALPVLLLAWLATAGAEEPANLAATEPPGDATPHRGRRLEQVPTTLPACKAQLATSQKQLGTCKTQLNTTTVAKKTCATKLTACTQSATAKQLSGCQRRGATYNGNAASAGTRLQRCNSDRDALAKENKKLRAAAAAQAKRSAPVVKAAAAKSSAPAVAAVAAKGSTPVAKVATVAAEPDPLVACQQQAALQATQIELDSVNAALVARDADVAALQEQLAAANEQLQLCGEEQEQLAAARWQLSQLQQVYTVTDGLLNQTRDDLDKVSAQVDGLRDANEEYVACANQLISLQIANETNAQAAGECQGQLADVERSYQECITRNRRLLKLPGGRPGLSRTTA</sequence>
<feature type="coiled-coil region" evidence="1">
    <location>
        <begin position="240"/>
        <end position="267"/>
    </location>
</feature>
<organism evidence="3 4">
    <name type="scientific">Chlorella sorokiniana</name>
    <name type="common">Freshwater green alga</name>
    <dbReference type="NCBI Taxonomy" id="3076"/>
    <lineage>
        <taxon>Eukaryota</taxon>
        <taxon>Viridiplantae</taxon>
        <taxon>Chlorophyta</taxon>
        <taxon>core chlorophytes</taxon>
        <taxon>Trebouxiophyceae</taxon>
        <taxon>Chlorellales</taxon>
        <taxon>Chlorellaceae</taxon>
        <taxon>Chlorella clade</taxon>
        <taxon>Chlorella</taxon>
    </lineage>
</organism>
<proteinExistence type="predicted"/>
<evidence type="ECO:0000256" key="2">
    <source>
        <dbReference type="SAM" id="MobiDB-lite"/>
    </source>
</evidence>
<keyword evidence="4" id="KW-1185">Reference proteome</keyword>
<evidence type="ECO:0000256" key="1">
    <source>
        <dbReference type="SAM" id="Coils"/>
    </source>
</evidence>
<dbReference type="AlphaFoldDB" id="A0A2P6U2Z3"/>
<dbReference type="Proteomes" id="UP000239899">
    <property type="component" value="Unassembled WGS sequence"/>
</dbReference>
<protein>
    <submittedName>
        <fullName evidence="3">SH3 domain</fullName>
    </submittedName>
</protein>
<keyword evidence="1" id="KW-0175">Coiled coil</keyword>
<dbReference type="EMBL" id="LHPG02000002">
    <property type="protein sequence ID" value="PRW60681.1"/>
    <property type="molecule type" value="Genomic_DNA"/>
</dbReference>
<accession>A0A2P6U2Z3</accession>
<evidence type="ECO:0000313" key="4">
    <source>
        <dbReference type="Proteomes" id="UP000239899"/>
    </source>
</evidence>